<dbReference type="Proteomes" id="UP000799777">
    <property type="component" value="Unassembled WGS sequence"/>
</dbReference>
<dbReference type="GO" id="GO:0050660">
    <property type="term" value="F:flavin adenine dinucleotide binding"/>
    <property type="evidence" value="ECO:0007669"/>
    <property type="project" value="TreeGrafter"/>
</dbReference>
<dbReference type="OrthoDB" id="74360at2759"/>
<gene>
    <name evidence="4" type="ORF">EK21DRAFT_67279</name>
</gene>
<dbReference type="EMBL" id="ML978198">
    <property type="protein sequence ID" value="KAF2029669.1"/>
    <property type="molecule type" value="Genomic_DNA"/>
</dbReference>
<keyword evidence="1" id="KW-0560">Oxidoreductase</keyword>
<evidence type="ECO:0000259" key="3">
    <source>
        <dbReference type="Pfam" id="PF07992"/>
    </source>
</evidence>
<comment type="caution">
    <text evidence="4">The sequence shown here is derived from an EMBL/GenBank/DDBJ whole genome shotgun (WGS) entry which is preliminary data.</text>
</comment>
<protein>
    <submittedName>
        <fullName evidence="4">FAD/NAD(P)-binding domain-containing protein</fullName>
    </submittedName>
</protein>
<name>A0A9P4LN89_9PLEO</name>
<proteinExistence type="predicted"/>
<evidence type="ECO:0000256" key="1">
    <source>
        <dbReference type="ARBA" id="ARBA00023002"/>
    </source>
</evidence>
<feature type="region of interest" description="Disordered" evidence="2">
    <location>
        <begin position="173"/>
        <end position="199"/>
    </location>
</feature>
<dbReference type="InterPro" id="IPR023753">
    <property type="entry name" value="FAD/NAD-binding_dom"/>
</dbReference>
<accession>A0A9P4LN89</accession>
<evidence type="ECO:0000313" key="5">
    <source>
        <dbReference type="Proteomes" id="UP000799777"/>
    </source>
</evidence>
<dbReference type="PANTHER" id="PTHR43539">
    <property type="entry name" value="FLAVIN-BINDING MONOOXYGENASE-LIKE PROTEIN (AFU_ORTHOLOGUE AFUA_4G09220)"/>
    <property type="match status" value="1"/>
</dbReference>
<dbReference type="SUPFAM" id="SSF51905">
    <property type="entry name" value="FAD/NAD(P)-binding domain"/>
    <property type="match status" value="1"/>
</dbReference>
<dbReference type="InterPro" id="IPR036188">
    <property type="entry name" value="FAD/NAD-bd_sf"/>
</dbReference>
<organism evidence="4 5">
    <name type="scientific">Setomelanomma holmii</name>
    <dbReference type="NCBI Taxonomy" id="210430"/>
    <lineage>
        <taxon>Eukaryota</taxon>
        <taxon>Fungi</taxon>
        <taxon>Dikarya</taxon>
        <taxon>Ascomycota</taxon>
        <taxon>Pezizomycotina</taxon>
        <taxon>Dothideomycetes</taxon>
        <taxon>Pleosporomycetidae</taxon>
        <taxon>Pleosporales</taxon>
        <taxon>Pleosporineae</taxon>
        <taxon>Phaeosphaeriaceae</taxon>
        <taxon>Setomelanomma</taxon>
    </lineage>
</organism>
<feature type="domain" description="FAD/NAD(P)-binding" evidence="3">
    <location>
        <begin position="207"/>
        <end position="413"/>
    </location>
</feature>
<reference evidence="4" key="1">
    <citation type="journal article" date="2020" name="Stud. Mycol.">
        <title>101 Dothideomycetes genomes: a test case for predicting lifestyles and emergence of pathogens.</title>
        <authorList>
            <person name="Haridas S."/>
            <person name="Albert R."/>
            <person name="Binder M."/>
            <person name="Bloem J."/>
            <person name="Labutti K."/>
            <person name="Salamov A."/>
            <person name="Andreopoulos B."/>
            <person name="Baker S."/>
            <person name="Barry K."/>
            <person name="Bills G."/>
            <person name="Bluhm B."/>
            <person name="Cannon C."/>
            <person name="Castanera R."/>
            <person name="Culley D."/>
            <person name="Daum C."/>
            <person name="Ezra D."/>
            <person name="Gonzalez J."/>
            <person name="Henrissat B."/>
            <person name="Kuo A."/>
            <person name="Liang C."/>
            <person name="Lipzen A."/>
            <person name="Lutzoni F."/>
            <person name="Magnuson J."/>
            <person name="Mondo S."/>
            <person name="Nolan M."/>
            <person name="Ohm R."/>
            <person name="Pangilinan J."/>
            <person name="Park H.-J."/>
            <person name="Ramirez L."/>
            <person name="Alfaro M."/>
            <person name="Sun H."/>
            <person name="Tritt A."/>
            <person name="Yoshinaga Y."/>
            <person name="Zwiers L.-H."/>
            <person name="Turgeon B."/>
            <person name="Goodwin S."/>
            <person name="Spatafora J."/>
            <person name="Crous P."/>
            <person name="Grigoriev I."/>
        </authorList>
    </citation>
    <scope>NUCLEOTIDE SEQUENCE</scope>
    <source>
        <strain evidence="4">CBS 110217</strain>
    </source>
</reference>
<dbReference type="GO" id="GO:0004497">
    <property type="term" value="F:monooxygenase activity"/>
    <property type="evidence" value="ECO:0007669"/>
    <property type="project" value="TreeGrafter"/>
</dbReference>
<dbReference type="Gene3D" id="3.50.50.60">
    <property type="entry name" value="FAD/NAD(P)-binding domain"/>
    <property type="match status" value="1"/>
</dbReference>
<evidence type="ECO:0000313" key="4">
    <source>
        <dbReference type="EMBL" id="KAF2029669.1"/>
    </source>
</evidence>
<dbReference type="InterPro" id="IPR050982">
    <property type="entry name" value="Auxin_biosynth/cation_transpt"/>
</dbReference>
<feature type="compositionally biased region" description="Basic and acidic residues" evidence="2">
    <location>
        <begin position="184"/>
        <end position="199"/>
    </location>
</feature>
<keyword evidence="5" id="KW-1185">Reference proteome</keyword>
<dbReference type="Pfam" id="PF07992">
    <property type="entry name" value="Pyr_redox_2"/>
    <property type="match status" value="1"/>
</dbReference>
<dbReference type="PANTHER" id="PTHR43539:SF68">
    <property type="entry name" value="FLAVIN-BINDING MONOOXYGENASE-LIKE PROTEIN (AFU_ORTHOLOGUE AFUA_4G09220)"/>
    <property type="match status" value="1"/>
</dbReference>
<sequence length="631" mass="70603">MGAGDTSIPSSERPEFGSVNIVLGEFPETSTNKSVDAGKVADDIVCKINDALSRKNNASIANLFLQDKSYWRDHLALTWDFRTIKGSHNITKLLDDAKVRITKIEVDRSSTFRSPKFGPIDAWGEINGISFYIKFETDIGRGDGIVNLAEDDEEWKLFTVYTALKELKGHEEPLNHRRPRGVKHGGDPNRKNWKERRDAEKGTIDPKVLIIGAGQGGLTVAARLKMLDVPALMIDTNERVGDNWRKRYRQLVLHDPVWYDHMPYIPFPPHWPIFTPKDKLAEFFEAYINLLELNVWTSTDLKSTSWDESKKQWTVLVVRRKSDGSVEERTLHPKHIVQATGHSGKKNMPDITGMNEFKGDRLCHSSEHPGANPESRGKKAVVIGCCNSGHDIAQDFYEKGYDITIVQRSSTCVISSKAICEIGLKGLYDEDAPPTEDADLFLWSIPGELFKAQQIKVTKVQAEHDKKILDGLAAAGFKTDSGPMGSGLLMKYFQRGGGYYIDVGASQLVVDGKIKVKQGQELKQILPNAIEFADGSKLEADEIVFATGYQNMRTQARLILGDEVADRVSDVWGFNEEGEFRTMWQRSGHPGLWFMGGNLAISRYYSRILALQIKAIEEGITDAGTDAKARL</sequence>
<evidence type="ECO:0000256" key="2">
    <source>
        <dbReference type="SAM" id="MobiDB-lite"/>
    </source>
</evidence>
<dbReference type="AlphaFoldDB" id="A0A9P4LN89"/>